<dbReference type="CDD" id="cd01291">
    <property type="entry name" value="PseudoU_synth"/>
    <property type="match status" value="1"/>
</dbReference>
<dbReference type="AlphaFoldDB" id="C4LLK0"/>
<dbReference type="Gene3D" id="3.40.50.300">
    <property type="entry name" value="P-loop containing nucleotide triphosphate hydrolases"/>
    <property type="match status" value="2"/>
</dbReference>
<accession>C4LLK0</accession>
<evidence type="ECO:0000313" key="6">
    <source>
        <dbReference type="Proteomes" id="UP000001473"/>
    </source>
</evidence>
<dbReference type="Pfam" id="PF26563">
    <property type="entry name" value="Rv3660c_N"/>
    <property type="match status" value="1"/>
</dbReference>
<proteinExistence type="inferred from homology"/>
<evidence type="ECO:0000256" key="1">
    <source>
        <dbReference type="ARBA" id="ARBA00006611"/>
    </source>
</evidence>
<dbReference type="InterPro" id="IPR001482">
    <property type="entry name" value="T2SS/T4SS_dom"/>
</dbReference>
<dbReference type="Pfam" id="PF00437">
    <property type="entry name" value="T2SSE"/>
    <property type="match status" value="1"/>
</dbReference>
<dbReference type="InterPro" id="IPR059050">
    <property type="entry name" value="Rv3660c_N"/>
</dbReference>
<evidence type="ECO:0000259" key="4">
    <source>
        <dbReference type="Pfam" id="PF26563"/>
    </source>
</evidence>
<dbReference type="NCBIfam" id="TIGR03815">
    <property type="entry name" value="CpaE_hom_Actino"/>
    <property type="match status" value="1"/>
</dbReference>
<dbReference type="eggNOG" id="COG4962">
    <property type="taxonomic scope" value="Bacteria"/>
</dbReference>
<gene>
    <name evidence="5" type="ordered locus">ckrop_1997</name>
</gene>
<sequence>MSSKEIVSLVADPHLLSEVEQCAAVLGFSLIDGLMDAALASRWRSADAVVADCGGLDEVSLLSLPPRRGMFVVCAGTPPWERGVQVGAEDVMVLPARSGDLVEALSTRCSRGAVSGGCIAVVSAVGGAGGSTVAAGLALSWARSGRGSVVVDANCVSGADDVLLGVESEPGMRWGDVSVRGWENGGVDGRAVAANIPATPEGVGVLSVGRGTPTAVEWNQRGALVQRVAGSLAREGLSVVVDVSGAMWWEASGFTGCDCVFVVVPATLRGLGGAVRWSRAARQGGADPVAVVKHEAVSSVGAKDVESVTSMPVVAEFTSEKKIAKEIEESGLRLCGRSSFARMVSGLREIADGYIKNSMPSLPVDECAMSSAQSRAASMGGASSMSRVRSFVQACHSGTDNSTAHTDDASAPAVTQAQAGGPAQAGAVSDRIRMRLAQGNGDTSTSAIAAAVRAEYPGIGMSGVVQEVRRIREEIHGAGPVEPLLDLPDVTDVLVNGASEVWVDGPAGLCRVDSPFRDDDHVRATAVRLAAACGHRLDDASPYADGFYRRDSAGGSVRVHAVLPPVVEYPCLSLRVLGTASTSLDDLVRSGSVPPEMADELRSLVRSRQAFVVSGGTGAGKTTLLSALLAEVSPDERIVCVEDTRELHPRHPHVVALTTTSPNVEGQGEITLRNVVKQTLRMRPDRIVVGEIRGAEIQELFAALNTGHDGGCGTIHANGPEEIPARCEALGAMAGMSPESVRTQFRAAIRVVVHVERASSRRLASVGVVPSVGMNSSLTDGKGNDEQPLYPGISSSGVVMVWTADGGRTDAWPLWERVVRGGAR</sequence>
<reference evidence="5 6" key="1">
    <citation type="journal article" date="2008" name="J. Biotechnol.">
        <title>Ultrafast pyrosequencing of Corynebacterium kroppenstedtii DSM44385 revealed insights into the physiology of a lipophilic corynebacterium that lacks mycolic acids.</title>
        <authorList>
            <person name="Tauch A."/>
            <person name="Schneider J."/>
            <person name="Szczepanowski R."/>
            <person name="Tilker A."/>
            <person name="Viehoever P."/>
            <person name="Gartemann K.-H."/>
            <person name="Arnold W."/>
            <person name="Blom J."/>
            <person name="Brinkrolf K."/>
            <person name="Brune I."/>
            <person name="Goetker S."/>
            <person name="Weisshaar B."/>
            <person name="Goesmann A."/>
            <person name="Droege M."/>
            <person name="Puehler A."/>
        </authorList>
    </citation>
    <scope>NUCLEOTIDE SEQUENCE [LARGE SCALE GENOMIC DNA]</scope>
    <source>
        <strain evidence="6">DSM 44385 / JCM 11950 / CIP 105744 / CCUG 35717</strain>
    </source>
</reference>
<dbReference type="InterPro" id="IPR022521">
    <property type="entry name" value="Rv3660c"/>
</dbReference>
<evidence type="ECO:0000259" key="3">
    <source>
        <dbReference type="Pfam" id="PF00437"/>
    </source>
</evidence>
<organism evidence="5 6">
    <name type="scientific">Corynebacterium kroppenstedtii (strain DSM 44385 / JCM 11950 / CIP 105744 / CCUG 35717)</name>
    <dbReference type="NCBI Taxonomy" id="645127"/>
    <lineage>
        <taxon>Bacteria</taxon>
        <taxon>Bacillati</taxon>
        <taxon>Actinomycetota</taxon>
        <taxon>Actinomycetes</taxon>
        <taxon>Mycobacteriales</taxon>
        <taxon>Corynebacteriaceae</taxon>
        <taxon>Corynebacterium</taxon>
    </lineage>
</organism>
<dbReference type="KEGG" id="ckp:ckrop_1997"/>
<comment type="similarity">
    <text evidence="1">Belongs to the GSP E family.</text>
</comment>
<dbReference type="InterPro" id="IPR022399">
    <property type="entry name" value="TadA-like_ATPase"/>
</dbReference>
<dbReference type="InterPro" id="IPR050921">
    <property type="entry name" value="T4SS_GSP_E_ATPase"/>
</dbReference>
<protein>
    <submittedName>
        <fullName evidence="5">Uncharacterized protein</fullName>
    </submittedName>
</protein>
<feature type="region of interest" description="Disordered" evidence="2">
    <location>
        <begin position="397"/>
        <end position="426"/>
    </location>
</feature>
<dbReference type="OrthoDB" id="9810761at2"/>
<dbReference type="HOGENOM" id="CLU_343486_0_0_11"/>
<dbReference type="PANTHER" id="PTHR30486">
    <property type="entry name" value="TWITCHING MOTILITY PROTEIN PILT"/>
    <property type="match status" value="1"/>
</dbReference>
<feature type="compositionally biased region" description="Low complexity" evidence="2">
    <location>
        <begin position="411"/>
        <end position="426"/>
    </location>
</feature>
<evidence type="ECO:0000256" key="2">
    <source>
        <dbReference type="SAM" id="MobiDB-lite"/>
    </source>
</evidence>
<dbReference type="Proteomes" id="UP000001473">
    <property type="component" value="Chromosome"/>
</dbReference>
<feature type="domain" description="Bacterial type II secretion system protein E" evidence="3">
    <location>
        <begin position="476"/>
        <end position="751"/>
    </location>
</feature>
<dbReference type="GO" id="GO:0016887">
    <property type="term" value="F:ATP hydrolysis activity"/>
    <property type="evidence" value="ECO:0007669"/>
    <property type="project" value="InterPro"/>
</dbReference>
<dbReference type="EMBL" id="CP001620">
    <property type="protein sequence ID" value="ACR18705.1"/>
    <property type="molecule type" value="Genomic_DNA"/>
</dbReference>
<dbReference type="NCBIfam" id="TIGR03819">
    <property type="entry name" value="heli_sec_ATPase"/>
    <property type="match status" value="1"/>
</dbReference>
<dbReference type="CDD" id="cd01130">
    <property type="entry name" value="VirB11-like_ATPase"/>
    <property type="match status" value="1"/>
</dbReference>
<evidence type="ECO:0000313" key="5">
    <source>
        <dbReference type="EMBL" id="ACR18705.1"/>
    </source>
</evidence>
<dbReference type="PANTHER" id="PTHR30486:SF6">
    <property type="entry name" value="TYPE IV PILUS RETRACTATION ATPASE PILT"/>
    <property type="match status" value="1"/>
</dbReference>
<feature type="domain" description="Rv3660c-like CheY-like N-terminal" evidence="4">
    <location>
        <begin position="10"/>
        <end position="110"/>
    </location>
</feature>
<name>C4LLK0_CORK4</name>
<dbReference type="SUPFAM" id="SSF52540">
    <property type="entry name" value="P-loop containing nucleoside triphosphate hydrolases"/>
    <property type="match status" value="2"/>
</dbReference>
<dbReference type="STRING" id="645127.ckrop_1997"/>
<keyword evidence="6" id="KW-1185">Reference proteome</keyword>
<dbReference type="InterPro" id="IPR027417">
    <property type="entry name" value="P-loop_NTPase"/>
</dbReference>
<dbReference type="Gene3D" id="3.30.450.370">
    <property type="match status" value="1"/>
</dbReference>